<dbReference type="SUPFAM" id="SSF56003">
    <property type="entry name" value="Molybdenum cofactor-binding domain"/>
    <property type="match status" value="1"/>
</dbReference>
<dbReference type="Gene3D" id="3.90.1170.50">
    <property type="entry name" value="Aldehyde oxidase/xanthine dehydrogenase, a/b hammerhead"/>
    <property type="match status" value="1"/>
</dbReference>
<dbReference type="Gene3D" id="3.10.20.30">
    <property type="match status" value="1"/>
</dbReference>
<dbReference type="Proteomes" id="UP000425960">
    <property type="component" value="Chromosome"/>
</dbReference>
<dbReference type="Pfam" id="PF02738">
    <property type="entry name" value="MoCoBD_1"/>
    <property type="match status" value="1"/>
</dbReference>
<dbReference type="Pfam" id="PF01799">
    <property type="entry name" value="Fer2_2"/>
    <property type="match status" value="1"/>
</dbReference>
<dbReference type="CDD" id="cd00207">
    <property type="entry name" value="fer2"/>
    <property type="match status" value="1"/>
</dbReference>
<dbReference type="Pfam" id="PF01315">
    <property type="entry name" value="Ald_Xan_dh_C"/>
    <property type="match status" value="1"/>
</dbReference>
<name>A0A5K7ZIM1_9BACT</name>
<dbReference type="Pfam" id="PF00111">
    <property type="entry name" value="Fer2"/>
    <property type="match status" value="1"/>
</dbReference>
<dbReference type="InterPro" id="IPR036010">
    <property type="entry name" value="2Fe-2S_ferredoxin-like_sf"/>
</dbReference>
<dbReference type="SUPFAM" id="SSF54292">
    <property type="entry name" value="2Fe-2S ferredoxin-like"/>
    <property type="match status" value="1"/>
</dbReference>
<comment type="similarity">
    <text evidence="1">Belongs to the xanthine dehydrogenase family.</text>
</comment>
<evidence type="ECO:0000313" key="4">
    <source>
        <dbReference type="Proteomes" id="UP000425960"/>
    </source>
</evidence>
<reference evidence="3 4" key="1">
    <citation type="submission" date="2019-11" db="EMBL/GenBank/DDBJ databases">
        <title>Comparative genomics of hydrocarbon-degrading Desulfosarcina strains.</title>
        <authorList>
            <person name="Watanabe M."/>
            <person name="Kojima H."/>
            <person name="Fukui M."/>
        </authorList>
    </citation>
    <scope>NUCLEOTIDE SEQUENCE [LARGE SCALE GENOMIC DNA]</scope>
    <source>
        <strain evidence="3 4">28bB2T</strain>
    </source>
</reference>
<dbReference type="InterPro" id="IPR002888">
    <property type="entry name" value="2Fe-2S-bd"/>
</dbReference>
<dbReference type="Pfam" id="PF20256">
    <property type="entry name" value="MoCoBD_2"/>
    <property type="match status" value="1"/>
</dbReference>
<evidence type="ECO:0000256" key="1">
    <source>
        <dbReference type="ARBA" id="ARBA00006849"/>
    </source>
</evidence>
<dbReference type="InterPro" id="IPR000674">
    <property type="entry name" value="Ald_Oxase/Xan_DH_a/b"/>
</dbReference>
<dbReference type="GO" id="GO:0005506">
    <property type="term" value="F:iron ion binding"/>
    <property type="evidence" value="ECO:0007669"/>
    <property type="project" value="InterPro"/>
</dbReference>
<dbReference type="SUPFAM" id="SSF47741">
    <property type="entry name" value="CO dehydrogenase ISP C-domain like"/>
    <property type="match status" value="1"/>
</dbReference>
<organism evidence="3 4">
    <name type="scientific">Desulfosarcina ovata subsp. sediminis</name>
    <dbReference type="NCBI Taxonomy" id="885957"/>
    <lineage>
        <taxon>Bacteria</taxon>
        <taxon>Pseudomonadati</taxon>
        <taxon>Thermodesulfobacteriota</taxon>
        <taxon>Desulfobacteria</taxon>
        <taxon>Desulfobacterales</taxon>
        <taxon>Desulfosarcinaceae</taxon>
        <taxon>Desulfosarcina</taxon>
    </lineage>
</organism>
<dbReference type="Gene3D" id="1.10.150.120">
    <property type="entry name" value="[2Fe-2S]-binding domain"/>
    <property type="match status" value="1"/>
</dbReference>
<feature type="domain" description="2Fe-2S ferredoxin-type" evidence="2">
    <location>
        <begin position="2"/>
        <end position="79"/>
    </location>
</feature>
<dbReference type="SMART" id="SM01008">
    <property type="entry name" value="Ald_Xan_dh_C"/>
    <property type="match status" value="1"/>
</dbReference>
<evidence type="ECO:0000259" key="2">
    <source>
        <dbReference type="PROSITE" id="PS51085"/>
    </source>
</evidence>
<dbReference type="InterPro" id="IPR008274">
    <property type="entry name" value="AldOxase/xan_DH_MoCoBD1"/>
</dbReference>
<dbReference type="InterPro" id="IPR037165">
    <property type="entry name" value="AldOxase/xan_DH_Mopterin-bd_sf"/>
</dbReference>
<dbReference type="InterPro" id="IPR001041">
    <property type="entry name" value="2Fe-2S_ferredoxin-type"/>
</dbReference>
<proteinExistence type="inferred from homology"/>
<dbReference type="PROSITE" id="PS51085">
    <property type="entry name" value="2FE2S_FER_2"/>
    <property type="match status" value="1"/>
</dbReference>
<dbReference type="SUPFAM" id="SSF54665">
    <property type="entry name" value="CO dehydrogenase molybdoprotein N-domain-like"/>
    <property type="match status" value="1"/>
</dbReference>
<dbReference type="EMBL" id="AP021876">
    <property type="protein sequence ID" value="BBO80731.1"/>
    <property type="molecule type" value="Genomic_DNA"/>
</dbReference>
<dbReference type="Gene3D" id="3.30.365.10">
    <property type="entry name" value="Aldehyde oxidase/xanthine dehydrogenase, molybdopterin binding domain"/>
    <property type="match status" value="4"/>
</dbReference>
<dbReference type="RefSeq" id="WP_155321592.1">
    <property type="nucleotide sequence ID" value="NZ_AP021876.1"/>
</dbReference>
<dbReference type="InterPro" id="IPR036856">
    <property type="entry name" value="Ald_Oxase/Xan_DH_a/b_sf"/>
</dbReference>
<dbReference type="GO" id="GO:0016491">
    <property type="term" value="F:oxidoreductase activity"/>
    <property type="evidence" value="ECO:0007669"/>
    <property type="project" value="InterPro"/>
</dbReference>
<dbReference type="PANTHER" id="PTHR11908:SF157">
    <property type="entry name" value="XANTHINE DEHYDROGENASE SUBUNIT D-RELATED"/>
    <property type="match status" value="1"/>
</dbReference>
<accession>A0A5K7ZIM1</accession>
<sequence length="884" mass="93983">MKRISLTINGVQRQHIVPEDRVLLDLLREDLMLTGAKQSCDRKGQCGACTVIVNGKTVRSCLKKVTALEGAEVITVEGLGTPANPHLIQEAFVLAGAIQCGFCTPGMILATKVLLDSNPNPSREAIQHGLRHNLCRCTGYAKIFEAVELAGRFLRGECTPAELRSKVDDNPMGVSHSRPWSMLKACGLAEFSADIDMPGALEIAVVRSPHHRARLKGLDLAEAQKMPGVIGIMTAADIKGANNMGLGDNQPVLCSDNLPVLGAAVAIVAARTKKEALAAAAAVKLDCEVLPAMRDAHAAMADGAPEIHPGTPNICHTAGQIKGDAKAALEKSAVVVSGNFYSPLIHQAPLEPEATVAYLDGSGEDAQLVVIGRSIWIHPHAQMIQDAVGWDNVRYIEAFAGGQFGIKCDLTSEALAAAAALHFQQAVRYIPSLEESMWITPKRHPFRMQTRMGADADGKLTGIEMEMIVENGAYMSIGPNIIERALAMLSSGYNIPTVEVDAKLVYTNDAWGGAARGAGPPQANFAVESCMNLLAAKLGMDPYEFRRINTLQKGQTTSNGQEADEWAFSGCLDRLEPYYQKAQKAAAAHKSGTIRRGVGLAGSSFGVGEPGDVSHVAVEIDPDGGLSIYGSVADPGEGNDAMLTQLGAHLMDLPMEKIRLITRDTETTPDSGISAGSRQTYMSGQALVKAVDALKAAMAETGAKTRGELEKAGKPARYMGINTMSHTGMDLKTGQGKVWDAYCHGVQMAEVAVNTETGEVNVVKMTAVVDPGKIINPLAVTCQIEGGMDMGAGMALREEYVHGETVDWNSYKFPRATNAFEMETILLETPRDHGPLGAIGVGEFTLVPTHPAIINAIEDAIGVRLYSMPATPDRVLAALKSTDG</sequence>
<dbReference type="KEGG" id="dov:DSCO28_12970"/>
<dbReference type="PANTHER" id="PTHR11908">
    <property type="entry name" value="XANTHINE DEHYDROGENASE"/>
    <property type="match status" value="1"/>
</dbReference>
<protein>
    <submittedName>
        <fullName evidence="3">Aldehyde oxidoreductase</fullName>
    </submittedName>
</protein>
<gene>
    <name evidence="3" type="primary">mop_1</name>
    <name evidence="3" type="ORF">DSCO28_12970</name>
</gene>
<dbReference type="InterPro" id="IPR036884">
    <property type="entry name" value="2Fe-2S-bd_dom_sf"/>
</dbReference>
<dbReference type="GO" id="GO:0051536">
    <property type="term" value="F:iron-sulfur cluster binding"/>
    <property type="evidence" value="ECO:0007669"/>
    <property type="project" value="InterPro"/>
</dbReference>
<evidence type="ECO:0000313" key="3">
    <source>
        <dbReference type="EMBL" id="BBO80731.1"/>
    </source>
</evidence>
<dbReference type="InterPro" id="IPR016208">
    <property type="entry name" value="Ald_Oxase/xanthine_DH-like"/>
</dbReference>
<dbReference type="InterPro" id="IPR046867">
    <property type="entry name" value="AldOxase/xan_DH_MoCoBD2"/>
</dbReference>
<dbReference type="InterPro" id="IPR012675">
    <property type="entry name" value="Beta-grasp_dom_sf"/>
</dbReference>
<dbReference type="AlphaFoldDB" id="A0A5K7ZIM1"/>